<feature type="domain" description="J" evidence="2">
    <location>
        <begin position="250"/>
        <end position="308"/>
    </location>
</feature>
<dbReference type="InterPro" id="IPR036869">
    <property type="entry name" value="J_dom_sf"/>
</dbReference>
<keyword evidence="1" id="KW-0812">Transmembrane</keyword>
<dbReference type="InterPro" id="IPR050817">
    <property type="entry name" value="DjlA_DnaK_co-chaperone"/>
</dbReference>
<organism evidence="3 4">
    <name type="scientific">Williamsoniiplasma somnilux</name>
    <dbReference type="NCBI Taxonomy" id="215578"/>
    <lineage>
        <taxon>Bacteria</taxon>
        <taxon>Bacillati</taxon>
        <taxon>Mycoplasmatota</taxon>
        <taxon>Mollicutes</taxon>
        <taxon>Entomoplasmatales</taxon>
        <taxon>Williamsoniiplasma</taxon>
    </lineage>
</organism>
<proteinExistence type="predicted"/>
<reference evidence="3 4" key="1">
    <citation type="submission" date="2017-11" db="EMBL/GenBank/DDBJ databases">
        <title>Genome sequence of Entomoplasma somnilux PYAN-1 (ATCC 49194).</title>
        <authorList>
            <person name="Lo W.-S."/>
            <person name="Gasparich G.E."/>
            <person name="Kuo C.-H."/>
        </authorList>
    </citation>
    <scope>NUCLEOTIDE SEQUENCE [LARGE SCALE GENOMIC DNA]</scope>
    <source>
        <strain evidence="3 4">PYAN-1</strain>
    </source>
</reference>
<keyword evidence="1" id="KW-1133">Transmembrane helix</keyword>
<dbReference type="SMART" id="SM00271">
    <property type="entry name" value="DnaJ"/>
    <property type="match status" value="1"/>
</dbReference>
<name>A0A2K8P1U5_9MOLU</name>
<protein>
    <recommendedName>
        <fullName evidence="2">J domain-containing protein</fullName>
    </recommendedName>
</protein>
<sequence length="308" mass="35848">MGILEIVIISLVIFFLLSGFSGTTFIRRRNSGANNSRGGATNAANAFENNKRIWQHNTYKAIKIPYYQFTEFYNEFPFFSDYEETRKYLTNQGLSREKINTTIDALNSYESVLLRKWEQEQQKLLKSFDASMLGTSPQAIAFLLSVYNVWLNEFKEIIIDEFINKVVVARIGADLNHDPRTILSVTSFENYITATMNELNNKIGSITDQIITQMFQELENQHNYGQENAYSNQNNHQQTNYVHELDEVENSYKTLQLNRNCTDDDLKKQYRKLAMKYHPDKNKSESAKSKMSEINAAYDLIKKIRDIK</sequence>
<dbReference type="KEGG" id="esx:ESOMN_v1c04910"/>
<evidence type="ECO:0000259" key="2">
    <source>
        <dbReference type="PROSITE" id="PS50076"/>
    </source>
</evidence>
<keyword evidence="4" id="KW-1185">Reference proteome</keyword>
<keyword evidence="1" id="KW-0472">Membrane</keyword>
<evidence type="ECO:0000313" key="4">
    <source>
        <dbReference type="Proteomes" id="UP000232230"/>
    </source>
</evidence>
<gene>
    <name evidence="3" type="ORF">ESOMN_v1c04910</name>
</gene>
<evidence type="ECO:0000313" key="3">
    <source>
        <dbReference type="EMBL" id="ATZ18873.1"/>
    </source>
</evidence>
<dbReference type="PROSITE" id="PS50076">
    <property type="entry name" value="DNAJ_2"/>
    <property type="match status" value="1"/>
</dbReference>
<dbReference type="SUPFAM" id="SSF46565">
    <property type="entry name" value="Chaperone J-domain"/>
    <property type="match status" value="1"/>
</dbReference>
<dbReference type="RefSeq" id="WP_024863394.1">
    <property type="nucleotide sequence ID" value="NZ_CP024965.1"/>
</dbReference>
<dbReference type="PANTHER" id="PTHR24074">
    <property type="entry name" value="CO-CHAPERONE PROTEIN DJLA"/>
    <property type="match status" value="1"/>
</dbReference>
<accession>A0A2K8P1U5</accession>
<dbReference type="Gene3D" id="1.10.287.110">
    <property type="entry name" value="DnaJ domain"/>
    <property type="match status" value="1"/>
</dbReference>
<dbReference type="Proteomes" id="UP000232230">
    <property type="component" value="Chromosome"/>
</dbReference>
<dbReference type="PRINTS" id="PR00625">
    <property type="entry name" value="JDOMAIN"/>
</dbReference>
<evidence type="ECO:0000256" key="1">
    <source>
        <dbReference type="SAM" id="Phobius"/>
    </source>
</evidence>
<dbReference type="InterPro" id="IPR001623">
    <property type="entry name" value="DnaJ_domain"/>
</dbReference>
<feature type="transmembrane region" description="Helical" evidence="1">
    <location>
        <begin position="6"/>
        <end position="26"/>
    </location>
</feature>
<dbReference type="EMBL" id="CP024965">
    <property type="protein sequence ID" value="ATZ18873.1"/>
    <property type="molecule type" value="Genomic_DNA"/>
</dbReference>
<dbReference type="Pfam" id="PF00226">
    <property type="entry name" value="DnaJ"/>
    <property type="match status" value="1"/>
</dbReference>
<dbReference type="CDD" id="cd06257">
    <property type="entry name" value="DnaJ"/>
    <property type="match status" value="1"/>
</dbReference>
<dbReference type="AlphaFoldDB" id="A0A2K8P1U5"/>